<reference evidence="1" key="1">
    <citation type="journal article" date="2022" name="bioRxiv">
        <title>Sequencing and chromosome-scale assembly of the giantPleurodeles waltlgenome.</title>
        <authorList>
            <person name="Brown T."/>
            <person name="Elewa A."/>
            <person name="Iarovenko S."/>
            <person name="Subramanian E."/>
            <person name="Araus A.J."/>
            <person name="Petzold A."/>
            <person name="Susuki M."/>
            <person name="Suzuki K.-i.T."/>
            <person name="Hayashi T."/>
            <person name="Toyoda A."/>
            <person name="Oliveira C."/>
            <person name="Osipova E."/>
            <person name="Leigh N.D."/>
            <person name="Simon A."/>
            <person name="Yun M.H."/>
        </authorList>
    </citation>
    <scope>NUCLEOTIDE SEQUENCE</scope>
    <source>
        <strain evidence="1">20211129_DDA</strain>
        <tissue evidence="1">Liver</tissue>
    </source>
</reference>
<keyword evidence="2" id="KW-1185">Reference proteome</keyword>
<name>A0AAV7N0L7_PLEWA</name>
<dbReference type="EMBL" id="JANPWB010000013">
    <property type="protein sequence ID" value="KAJ1109560.1"/>
    <property type="molecule type" value="Genomic_DNA"/>
</dbReference>
<accession>A0AAV7N0L7</accession>
<sequence>MERVKASKICISDIEMLHTLSILDDETEAHADPILNWEILGLKTDIWCPSPFKPKSTFLPAVHSDAIEVFEKDVISELKKIRYESQNKKYDNLSISQKLVLDKLKKDTNIVIHESDKGGNLLVLDKSQHLRVGECKL</sequence>
<dbReference type="Proteomes" id="UP001066276">
    <property type="component" value="Chromosome 9"/>
</dbReference>
<evidence type="ECO:0000313" key="2">
    <source>
        <dbReference type="Proteomes" id="UP001066276"/>
    </source>
</evidence>
<dbReference type="AlphaFoldDB" id="A0AAV7N0L7"/>
<proteinExistence type="predicted"/>
<protein>
    <submittedName>
        <fullName evidence="1">Uncharacterized protein</fullName>
    </submittedName>
</protein>
<comment type="caution">
    <text evidence="1">The sequence shown here is derived from an EMBL/GenBank/DDBJ whole genome shotgun (WGS) entry which is preliminary data.</text>
</comment>
<organism evidence="1 2">
    <name type="scientific">Pleurodeles waltl</name>
    <name type="common">Iberian ribbed newt</name>
    <dbReference type="NCBI Taxonomy" id="8319"/>
    <lineage>
        <taxon>Eukaryota</taxon>
        <taxon>Metazoa</taxon>
        <taxon>Chordata</taxon>
        <taxon>Craniata</taxon>
        <taxon>Vertebrata</taxon>
        <taxon>Euteleostomi</taxon>
        <taxon>Amphibia</taxon>
        <taxon>Batrachia</taxon>
        <taxon>Caudata</taxon>
        <taxon>Salamandroidea</taxon>
        <taxon>Salamandridae</taxon>
        <taxon>Pleurodelinae</taxon>
        <taxon>Pleurodeles</taxon>
    </lineage>
</organism>
<gene>
    <name evidence="1" type="ORF">NDU88_006920</name>
</gene>
<evidence type="ECO:0000313" key="1">
    <source>
        <dbReference type="EMBL" id="KAJ1109560.1"/>
    </source>
</evidence>